<dbReference type="GO" id="GO:0006749">
    <property type="term" value="P:glutathione metabolic process"/>
    <property type="evidence" value="ECO:0007669"/>
    <property type="project" value="TreeGrafter"/>
</dbReference>
<dbReference type="RefSeq" id="WP_354702492.1">
    <property type="nucleotide sequence ID" value="NZ_CP114014.1"/>
</dbReference>
<feature type="domain" description="Hydantoinase A/oxoprolinase" evidence="2">
    <location>
        <begin position="201"/>
        <end position="484"/>
    </location>
</feature>
<evidence type="ECO:0000259" key="3">
    <source>
        <dbReference type="Pfam" id="PF05378"/>
    </source>
</evidence>
<organism evidence="4">
    <name type="scientific">Paraconexibacter sp. AEG42_29</name>
    <dbReference type="NCBI Taxonomy" id="2997339"/>
    <lineage>
        <taxon>Bacteria</taxon>
        <taxon>Bacillati</taxon>
        <taxon>Actinomycetota</taxon>
        <taxon>Thermoleophilia</taxon>
        <taxon>Solirubrobacterales</taxon>
        <taxon>Paraconexibacteraceae</taxon>
        <taxon>Paraconexibacter</taxon>
    </lineage>
</organism>
<evidence type="ECO:0000313" key="4">
    <source>
        <dbReference type="EMBL" id="XAY06628.1"/>
    </source>
</evidence>
<dbReference type="SUPFAM" id="SSF53067">
    <property type="entry name" value="Actin-like ATPase domain"/>
    <property type="match status" value="1"/>
</dbReference>
<dbReference type="InterPro" id="IPR045079">
    <property type="entry name" value="Oxoprolinase-like"/>
</dbReference>
<protein>
    <recommendedName>
        <fullName evidence="5">Hydantoinase/oxoprolinase family protein</fullName>
    </recommendedName>
</protein>
<dbReference type="AlphaFoldDB" id="A0AAU7AY93"/>
<dbReference type="GO" id="GO:0005829">
    <property type="term" value="C:cytosol"/>
    <property type="evidence" value="ECO:0007669"/>
    <property type="project" value="TreeGrafter"/>
</dbReference>
<gene>
    <name evidence="4" type="ORF">DSM112329_03503</name>
</gene>
<dbReference type="InterPro" id="IPR008040">
    <property type="entry name" value="Hydant_A_N"/>
</dbReference>
<dbReference type="PANTHER" id="PTHR11365">
    <property type="entry name" value="5-OXOPROLINASE RELATED"/>
    <property type="match status" value="1"/>
</dbReference>
<dbReference type="KEGG" id="parq:DSM112329_03503"/>
<proteinExistence type="predicted"/>
<feature type="region of interest" description="Disordered" evidence="1">
    <location>
        <begin position="508"/>
        <end position="530"/>
    </location>
</feature>
<evidence type="ECO:0008006" key="5">
    <source>
        <dbReference type="Google" id="ProtNLM"/>
    </source>
</evidence>
<feature type="region of interest" description="Disordered" evidence="1">
    <location>
        <begin position="595"/>
        <end position="616"/>
    </location>
</feature>
<evidence type="ECO:0000259" key="2">
    <source>
        <dbReference type="Pfam" id="PF01968"/>
    </source>
</evidence>
<accession>A0AAU7AY93</accession>
<dbReference type="InterPro" id="IPR002821">
    <property type="entry name" value="Hydantoinase_A"/>
</dbReference>
<sequence length="650" mass="65937">MLLGVDVGGTFTDAVLVADGRVWTAKAPSTPEDQSAGVLAAIRAVLAAAGGARPADVATFAHGMTVATNALLEGRSARTAFVATEGFTDVVALGRQARPELYRLQAAAPAPLVPPERRVPVPERMDAGGTVLRSLSDADAAAVADAVAALDVESVAVCLLHADRHPDHERRLGDALRARLGDDVHLSLSHEVVGTFREAERFATTEVDAALSPLLARYLRSLLTRAAEAGLPEPLIMQSSGGLTGADTAAAHAAFTVLSGPAGGAAAAQLLARESGLQDLVCFDMGGTSCDVCVVQDGRVRQAAGREVGGRALALPMVDIHTVGAGGGSIAWVDAGGALRVGPRSAGARPGPACFGHGGSDPTVTDAHAVLGSVSGELPGGIPVDTEAARRAVWSLCEPLGLETVDEVAAGIVAVADAEMLGALRVMTVQQGVDPRGFTLLAFGGGGGLHACALAEALGMRRVMIPAAAGVLSALGLAAADRRRDDVRTVMLRGDALTAAALAAAAAGDADDAEADGAEAPRDEEDDSGGTTVEVTWEARFAGQSHELALEGIPAEPDTIRAALRAGHEERYGFVPAADAAVEVVTVRRTVRHPGPGVTLATGEPTAPDATGTSGPQTVRLPGATFALRPGWTITTDTGGWLIAELETDG</sequence>
<dbReference type="InterPro" id="IPR043129">
    <property type="entry name" value="ATPase_NBD"/>
</dbReference>
<dbReference type="Pfam" id="PF05378">
    <property type="entry name" value="Hydant_A_N"/>
    <property type="match status" value="1"/>
</dbReference>
<feature type="compositionally biased region" description="Acidic residues" evidence="1">
    <location>
        <begin position="509"/>
        <end position="528"/>
    </location>
</feature>
<evidence type="ECO:0000256" key="1">
    <source>
        <dbReference type="SAM" id="MobiDB-lite"/>
    </source>
</evidence>
<feature type="domain" description="Hydantoinase/oxoprolinase N-terminal" evidence="3">
    <location>
        <begin position="3"/>
        <end position="178"/>
    </location>
</feature>
<reference evidence="4" key="1">
    <citation type="submission" date="2022-12" db="EMBL/GenBank/DDBJ databases">
        <title>Paraconexibacter alkalitolerans sp. nov. and Baekduia alba sp. nov., isolated from soil and emended description of the genera Paraconexibacter (Chun et al., 2020) and Baekduia (An et al., 2020).</title>
        <authorList>
            <person name="Vieira S."/>
            <person name="Huber K.J."/>
            <person name="Geppert A."/>
            <person name="Wolf J."/>
            <person name="Neumann-Schaal M."/>
            <person name="Muesken M."/>
            <person name="Overmann J."/>
        </authorList>
    </citation>
    <scope>NUCLEOTIDE SEQUENCE</scope>
    <source>
        <strain evidence="4">AEG42_29</strain>
    </source>
</reference>
<dbReference type="EMBL" id="CP114014">
    <property type="protein sequence ID" value="XAY06628.1"/>
    <property type="molecule type" value="Genomic_DNA"/>
</dbReference>
<dbReference type="PANTHER" id="PTHR11365:SF23">
    <property type="entry name" value="HYPOTHETICAL 5-OXOPROLINASE (EUROFUNG)-RELATED"/>
    <property type="match status" value="1"/>
</dbReference>
<name>A0AAU7AY93_9ACTN</name>
<dbReference type="GO" id="GO:0017168">
    <property type="term" value="F:5-oxoprolinase (ATP-hydrolyzing) activity"/>
    <property type="evidence" value="ECO:0007669"/>
    <property type="project" value="TreeGrafter"/>
</dbReference>
<dbReference type="Pfam" id="PF01968">
    <property type="entry name" value="Hydantoinase_A"/>
    <property type="match status" value="1"/>
</dbReference>